<comment type="similarity">
    <text evidence="2">Belongs to the methyltransferase superfamily. L-isoaspartyl/D-aspartyl protein methyltransferase family.</text>
</comment>
<dbReference type="RefSeq" id="WP_150493791.1">
    <property type="nucleotide sequence ID" value="NZ_CP023699.1"/>
</dbReference>
<dbReference type="Pfam" id="PF01135">
    <property type="entry name" value="PCMT"/>
    <property type="match status" value="1"/>
</dbReference>
<dbReference type="InterPro" id="IPR026448">
    <property type="entry name" value="Methyltr_grasp"/>
</dbReference>
<comment type="subcellular location">
    <subcellularLocation>
        <location evidence="1">Cytoplasm</location>
    </subcellularLocation>
</comment>
<evidence type="ECO:0000256" key="4">
    <source>
        <dbReference type="ARBA" id="ARBA00013346"/>
    </source>
</evidence>
<dbReference type="SUPFAM" id="SSF53335">
    <property type="entry name" value="S-adenosyl-L-methionine-dependent methyltransferases"/>
    <property type="match status" value="1"/>
</dbReference>
<evidence type="ECO:0000313" key="13">
    <source>
        <dbReference type="EMBL" id="QEU93362.1"/>
    </source>
</evidence>
<keyword evidence="8" id="KW-0949">S-adenosyl-L-methionine</keyword>
<dbReference type="Proteomes" id="UP000325529">
    <property type="component" value="Chromosome"/>
</dbReference>
<keyword evidence="14" id="KW-1185">Reference proteome</keyword>
<dbReference type="AlphaFoldDB" id="A0A5J6GFX2"/>
<sequence>MPADPAALRLALAEDIASANPTLDPAWCDAIATVPRELFLGDAAFRLTGTGWEPVRRKETGEDEWLRMVYSDQTWVTQVEEQDAADTTSSVSGSPTSSATLPSLVVRTAQVAELQPGQRILEVGTGTGYSTAVLSHRLGPGSIVSIEYDPGLATSAATHLHDAGYTPTLATGDGLQGCKEHADYDAIIATCSVRSIPPSWFWQLNDGGSITTTICGWMLAAGLIRLVLDDEGTAHGRFTADTITYMLARPHERPPSPVFFRLDGDTRHTVLDPGLLESWAGRFVAQLAAPSAELMTTSTGIILRDVATGSQAWTEPDGQTWTVHQHGQLRLWDQVEDALSAWQKAGTPALTEFGMSATPFEQTVWIGSPTGPSWQLPI</sequence>
<protein>
    <recommendedName>
        <fullName evidence="4">Protein-L-isoaspartate O-methyltransferase</fullName>
        <ecNumber evidence="3">2.1.1.77</ecNumber>
    </recommendedName>
    <alternativeName>
        <fullName evidence="11">L-isoaspartyl protein carboxyl methyltransferase</fullName>
    </alternativeName>
    <alternativeName>
        <fullName evidence="9">Protein L-isoaspartyl methyltransferase</fullName>
    </alternativeName>
    <alternativeName>
        <fullName evidence="10">Protein-beta-aspartate methyltransferase</fullName>
    </alternativeName>
</protein>
<reference evidence="13 14" key="1">
    <citation type="submission" date="2017-09" db="EMBL/GenBank/DDBJ databases">
        <authorList>
            <person name="Lee N."/>
            <person name="Cho B.-K."/>
        </authorList>
    </citation>
    <scope>NUCLEOTIDE SEQUENCE [LARGE SCALE GENOMIC DNA]</scope>
    <source>
        <strain evidence="13 14">ATCC 12853</strain>
    </source>
</reference>
<organism evidence="13 14">
    <name type="scientific">Streptomyces kanamyceticus</name>
    <dbReference type="NCBI Taxonomy" id="1967"/>
    <lineage>
        <taxon>Bacteria</taxon>
        <taxon>Bacillati</taxon>
        <taxon>Actinomycetota</taxon>
        <taxon>Actinomycetes</taxon>
        <taxon>Kitasatosporales</taxon>
        <taxon>Streptomycetaceae</taxon>
        <taxon>Streptomyces</taxon>
    </lineage>
</organism>
<accession>A0A5J6GFX2</accession>
<evidence type="ECO:0000256" key="7">
    <source>
        <dbReference type="ARBA" id="ARBA00022679"/>
    </source>
</evidence>
<dbReference type="PANTHER" id="PTHR11579:SF0">
    <property type="entry name" value="PROTEIN-L-ISOASPARTATE(D-ASPARTATE) O-METHYLTRANSFERASE"/>
    <property type="match status" value="1"/>
</dbReference>
<dbReference type="GO" id="GO:0032259">
    <property type="term" value="P:methylation"/>
    <property type="evidence" value="ECO:0007669"/>
    <property type="project" value="UniProtKB-KW"/>
</dbReference>
<feature type="region of interest" description="Disordered" evidence="12">
    <location>
        <begin position="80"/>
        <end position="99"/>
    </location>
</feature>
<dbReference type="InterPro" id="IPR029063">
    <property type="entry name" value="SAM-dependent_MTases_sf"/>
</dbReference>
<gene>
    <name evidence="13" type="ORF">CP970_22760</name>
</gene>
<evidence type="ECO:0000313" key="14">
    <source>
        <dbReference type="Proteomes" id="UP000325529"/>
    </source>
</evidence>
<evidence type="ECO:0000256" key="2">
    <source>
        <dbReference type="ARBA" id="ARBA00005369"/>
    </source>
</evidence>
<dbReference type="Gene3D" id="3.40.50.150">
    <property type="entry name" value="Vaccinia Virus protein VP39"/>
    <property type="match status" value="1"/>
</dbReference>
<dbReference type="GO" id="GO:0005737">
    <property type="term" value="C:cytoplasm"/>
    <property type="evidence" value="ECO:0007669"/>
    <property type="project" value="UniProtKB-SubCell"/>
</dbReference>
<dbReference type="GO" id="GO:0004719">
    <property type="term" value="F:protein-L-isoaspartate (D-aspartate) O-methyltransferase activity"/>
    <property type="evidence" value="ECO:0007669"/>
    <property type="project" value="UniProtKB-EC"/>
</dbReference>
<dbReference type="PANTHER" id="PTHR11579">
    <property type="entry name" value="PROTEIN-L-ISOASPARTATE O-METHYLTRANSFERASE"/>
    <property type="match status" value="1"/>
</dbReference>
<dbReference type="CDD" id="cd02440">
    <property type="entry name" value="AdoMet_MTases"/>
    <property type="match status" value="1"/>
</dbReference>
<proteinExistence type="inferred from homology"/>
<evidence type="ECO:0000256" key="11">
    <source>
        <dbReference type="ARBA" id="ARBA00031350"/>
    </source>
</evidence>
<evidence type="ECO:0000256" key="5">
    <source>
        <dbReference type="ARBA" id="ARBA00022490"/>
    </source>
</evidence>
<name>A0A5J6GFX2_STRKN</name>
<feature type="compositionally biased region" description="Low complexity" evidence="12">
    <location>
        <begin position="87"/>
        <end position="99"/>
    </location>
</feature>
<keyword evidence="7 13" id="KW-0808">Transferase</keyword>
<evidence type="ECO:0000256" key="3">
    <source>
        <dbReference type="ARBA" id="ARBA00011890"/>
    </source>
</evidence>
<keyword evidence="5" id="KW-0963">Cytoplasm</keyword>
<evidence type="ECO:0000256" key="9">
    <source>
        <dbReference type="ARBA" id="ARBA00030757"/>
    </source>
</evidence>
<keyword evidence="6 13" id="KW-0489">Methyltransferase</keyword>
<evidence type="ECO:0000256" key="10">
    <source>
        <dbReference type="ARBA" id="ARBA00031323"/>
    </source>
</evidence>
<dbReference type="InterPro" id="IPR000682">
    <property type="entry name" value="PCMT"/>
</dbReference>
<evidence type="ECO:0000256" key="12">
    <source>
        <dbReference type="SAM" id="MobiDB-lite"/>
    </source>
</evidence>
<dbReference type="EC" id="2.1.1.77" evidence="3"/>
<evidence type="ECO:0000256" key="6">
    <source>
        <dbReference type="ARBA" id="ARBA00022603"/>
    </source>
</evidence>
<dbReference type="EMBL" id="CP023699">
    <property type="protein sequence ID" value="QEU93362.1"/>
    <property type="molecule type" value="Genomic_DNA"/>
</dbReference>
<evidence type="ECO:0000256" key="8">
    <source>
        <dbReference type="ARBA" id="ARBA00022691"/>
    </source>
</evidence>
<dbReference type="KEGG" id="ska:CP970_22760"/>
<evidence type="ECO:0000256" key="1">
    <source>
        <dbReference type="ARBA" id="ARBA00004496"/>
    </source>
</evidence>
<dbReference type="NCBIfam" id="TIGR04188">
    <property type="entry name" value="methyltr_grsp"/>
    <property type="match status" value="1"/>
</dbReference>